<dbReference type="InterPro" id="IPR036389">
    <property type="entry name" value="RNase_III_sf"/>
</dbReference>
<dbReference type="InterPro" id="IPR005034">
    <property type="entry name" value="Dicer_dimerisation"/>
</dbReference>
<evidence type="ECO:0000259" key="20">
    <source>
        <dbReference type="PROSITE" id="PS50821"/>
    </source>
</evidence>
<evidence type="ECO:0000259" key="19">
    <source>
        <dbReference type="PROSITE" id="PS50142"/>
    </source>
</evidence>
<feature type="domain" description="Dicer dsRNA-binding fold" evidence="23">
    <location>
        <begin position="577"/>
        <end position="659"/>
    </location>
</feature>
<dbReference type="FunFam" id="3.40.50.300:FF:000705">
    <property type="entry name" value="Endoribonuclease dicer-like protein"/>
    <property type="match status" value="1"/>
</dbReference>
<dbReference type="Gene3D" id="3.30.160.380">
    <property type="entry name" value="Dicer dimerisation domain"/>
    <property type="match status" value="1"/>
</dbReference>
<dbReference type="Proteomes" id="UP001187192">
    <property type="component" value="Unassembled WGS sequence"/>
</dbReference>
<feature type="domain" description="PAZ" evidence="20">
    <location>
        <begin position="846"/>
        <end position="959"/>
    </location>
</feature>
<dbReference type="PROSITE" id="PS51194">
    <property type="entry name" value="HELICASE_CTER"/>
    <property type="match status" value="1"/>
</dbReference>
<evidence type="ECO:0000256" key="9">
    <source>
        <dbReference type="ARBA" id="ARBA00022801"/>
    </source>
</evidence>
<dbReference type="CDD" id="cd18034">
    <property type="entry name" value="DEXHc_dicer"/>
    <property type="match status" value="1"/>
</dbReference>
<evidence type="ECO:0000256" key="3">
    <source>
        <dbReference type="ARBA" id="ARBA00004123"/>
    </source>
</evidence>
<dbReference type="FunFam" id="3.30.160.380:FF:000001">
    <property type="entry name" value="Endoribonuclease dicer-like 1"/>
    <property type="match status" value="1"/>
</dbReference>
<evidence type="ECO:0000256" key="13">
    <source>
        <dbReference type="ARBA" id="ARBA00022884"/>
    </source>
</evidence>
<dbReference type="EMBL" id="BTGU01000001">
    <property type="protein sequence ID" value="GMN26160.1"/>
    <property type="molecule type" value="Genomic_DNA"/>
</dbReference>
<comment type="subcellular location">
    <subcellularLocation>
        <location evidence="3">Nucleus</location>
    </subcellularLocation>
</comment>
<feature type="domain" description="RNase III" evidence="19">
    <location>
        <begin position="1178"/>
        <end position="1325"/>
    </location>
</feature>
<evidence type="ECO:0000256" key="5">
    <source>
        <dbReference type="ARBA" id="ARBA00022723"/>
    </source>
</evidence>
<evidence type="ECO:0000256" key="16">
    <source>
        <dbReference type="ARBA" id="ARBA00023242"/>
    </source>
</evidence>
<dbReference type="Gene3D" id="1.10.1520.10">
    <property type="entry name" value="Ribonuclease III domain"/>
    <property type="match status" value="2"/>
</dbReference>
<dbReference type="InterPro" id="IPR038248">
    <property type="entry name" value="Dicer_dimer_sf"/>
</dbReference>
<evidence type="ECO:0000256" key="7">
    <source>
        <dbReference type="ARBA" id="ARBA00022741"/>
    </source>
</evidence>
<keyword evidence="25" id="KW-1185">Reference proteome</keyword>
<evidence type="ECO:0000256" key="17">
    <source>
        <dbReference type="ARBA" id="ARBA00035116"/>
    </source>
</evidence>
<dbReference type="Pfam" id="PF04851">
    <property type="entry name" value="ResIII"/>
    <property type="match status" value="1"/>
</dbReference>
<dbReference type="InterPro" id="IPR006935">
    <property type="entry name" value="Helicase/UvrB_N"/>
</dbReference>
<dbReference type="InterPro" id="IPR036085">
    <property type="entry name" value="PAZ_dom_sf"/>
</dbReference>
<dbReference type="GO" id="GO:0010267">
    <property type="term" value="P:ta-siRNA processing"/>
    <property type="evidence" value="ECO:0007669"/>
    <property type="project" value="UniProtKB-ARBA"/>
</dbReference>
<dbReference type="SMART" id="SM00535">
    <property type="entry name" value="RIBOc"/>
    <property type="match status" value="2"/>
</dbReference>
<proteinExistence type="inferred from homology"/>
<sequence>MEAFAMDVERGQQISSDPLPFARSYQLEALESGIKQNTIVFLETGTGKTLISIMLLRSFAHLLRKPSPYIAVFLVPKVVLVTQQAEALEMHTDLKVGTYWGEKGVDNWDGKMWNEEVEKREVFVMTPQILLNNLRHCFFKLSMIKVLIFDECHHARGSHPYACIMSEFYHRQLRSGVIDLPRVFGMTASPIKSKVGRTEFAHWQHIHELETLMNSKVSNLDVSSYGGFLLKVYTCASESVLAEFIPISTPKFKFYRDREIPYSCFERLVEQLRILKEKHETSLKSLDLGNSTEESINKKLMKVHATFLFCMNELGVWLAMKAALAFSCNEIDFISPWDKVDVFGEAIVKKFSLDTFHAFNYTLPADPNWSIANDLKQNMDVGLLTAKVVCLIELLLEYRHLKDLRCIIFVERIVTAVVVQSLLSELLPKYIDWKTKCIAGSSNNTLQSQTKKKQNEIVGEFRNGIVNVIVATSILEEGLDVQSCNLVIRFDPSSTVCSFIQSRGRARKQNSDYVLLVKSGDFRTQSRLNEYLDSGEIMRKESLRHASLPCVPLESDLQEEDFYCVESTGAVVSLSSSISLIYFYCSRLPSDLYFKPDPKWDATTGTLCMPKSCPIQSISAQGNAKFLKQIACLEACKQLHQIGALTDNLVPDMVMEEDNLKELDCLLETAHFAASQPYEDEQPTYVPSEMLGSFCPSDANVLYYCYFIELKQDFGYNVPIHNLILGMRSELESDIANIHFDLQVGRGIVSVNLKYVGTITLSLNQVLWSRRFQVTLLRLLLDHKFDNLSEVIRQLRLSETVEIDYLLFPATNINQMPQIDWGSVTSALFSSEEFSKDHINCHLPKGNWLVHTKNGHVCTCMLENSLVYTPHNDHVYCITGILSKLNGNSRLELSNGRFTTYKKYFKEKHEINLQFVKEPLFNGRRLFNVKNYLLSRDTREKEASNTNVELPPELCYIIMSPLSLGTLYSFSFFPSIMHRIESLVIAANLKRMHLDHCMQNVNIPTAKVLEAITTKKCQEQFHLESFETLGDSFLKYAAGVHLFKTFENQHEGLLSVKKDKIISNAALCKLGCELKLPGFIRNENFEPKHWIIPGDCSTTKELQQDVLPNGKVIYIKRTRRMKSKRVADAVEALIGAFLSTGGEIPALKFMNWIGIDVDLEFIPYKTNLQVPADKIINIKHLESLLNYKFRNPSLLVEALTHGSYMLPEIPRCYQRLEFLGDAVLDYAITMHFYNIYPGMSPELLTDMRSASVNNNCYALSAVKAGLQKHILQTSHQLHKEISATVINFQKLSVESTFGWESETSFPKVLGDVIESLAGAIFVDSKYNKEIVFQSIRGLLEPLMTPETVKRHPAKELNELCQKRHFDMKKPMKSCNDGVSSVTIEVVADGVTYKHTATVSDKRIGKKVACGEVLKALKEAYNLK</sequence>
<reference evidence="24" key="1">
    <citation type="submission" date="2023-07" db="EMBL/GenBank/DDBJ databases">
        <title>draft genome sequence of fig (Ficus carica).</title>
        <authorList>
            <person name="Takahashi T."/>
            <person name="Nishimura K."/>
        </authorList>
    </citation>
    <scope>NUCLEOTIDE SEQUENCE</scope>
</reference>
<evidence type="ECO:0000259" key="22">
    <source>
        <dbReference type="PROSITE" id="PS51194"/>
    </source>
</evidence>
<dbReference type="SUPFAM" id="SSF69065">
    <property type="entry name" value="RNase III domain-like"/>
    <property type="match status" value="2"/>
</dbReference>
<comment type="cofactor">
    <cofactor evidence="2">
        <name>Mg(2+)</name>
        <dbReference type="ChEBI" id="CHEBI:18420"/>
    </cofactor>
</comment>
<keyword evidence="11" id="KW-0067">ATP-binding</keyword>
<dbReference type="PROSITE" id="PS51192">
    <property type="entry name" value="HELICASE_ATP_BIND_1"/>
    <property type="match status" value="1"/>
</dbReference>
<feature type="domain" description="Helicase C-terminal" evidence="22">
    <location>
        <begin position="390"/>
        <end position="556"/>
    </location>
</feature>
<keyword evidence="10" id="KW-0347">Helicase</keyword>
<evidence type="ECO:0000256" key="4">
    <source>
        <dbReference type="ARBA" id="ARBA00022722"/>
    </source>
</evidence>
<keyword evidence="12" id="KW-0460">Magnesium</keyword>
<dbReference type="SMART" id="SM00487">
    <property type="entry name" value="DEXDc"/>
    <property type="match status" value="1"/>
</dbReference>
<dbReference type="GO" id="GO:0004386">
    <property type="term" value="F:helicase activity"/>
    <property type="evidence" value="ECO:0007669"/>
    <property type="project" value="UniProtKB-KW"/>
</dbReference>
<dbReference type="InterPro" id="IPR001650">
    <property type="entry name" value="Helicase_C-like"/>
</dbReference>
<evidence type="ECO:0000256" key="11">
    <source>
        <dbReference type="ARBA" id="ARBA00022840"/>
    </source>
</evidence>
<dbReference type="GO" id="GO:0005634">
    <property type="term" value="C:nucleus"/>
    <property type="evidence" value="ECO:0007669"/>
    <property type="project" value="UniProtKB-SubCell"/>
</dbReference>
<evidence type="ECO:0000256" key="18">
    <source>
        <dbReference type="PROSITE-ProRule" id="PRU00657"/>
    </source>
</evidence>
<dbReference type="CDD" id="cd00593">
    <property type="entry name" value="RIBOc"/>
    <property type="match status" value="2"/>
</dbReference>
<dbReference type="PROSITE" id="PS51327">
    <property type="entry name" value="DICER_DSRBF"/>
    <property type="match status" value="1"/>
</dbReference>
<dbReference type="Pfam" id="PF02170">
    <property type="entry name" value="PAZ"/>
    <property type="match status" value="1"/>
</dbReference>
<dbReference type="PROSITE" id="PS00517">
    <property type="entry name" value="RNASE_3_1"/>
    <property type="match status" value="1"/>
</dbReference>
<accession>A0AA87Z7V2</accession>
<evidence type="ECO:0000313" key="24">
    <source>
        <dbReference type="EMBL" id="GMN26160.1"/>
    </source>
</evidence>
<dbReference type="GO" id="GO:0004525">
    <property type="term" value="F:ribonuclease III activity"/>
    <property type="evidence" value="ECO:0007669"/>
    <property type="project" value="InterPro"/>
</dbReference>
<dbReference type="GO" id="GO:0003677">
    <property type="term" value="F:DNA binding"/>
    <property type="evidence" value="ECO:0007669"/>
    <property type="project" value="InterPro"/>
</dbReference>
<keyword evidence="8" id="KW-0255">Endonuclease</keyword>
<protein>
    <submittedName>
        <fullName evidence="24">Uncharacterized protein</fullName>
    </submittedName>
</protein>
<dbReference type="FunFam" id="3.40.50.300:FF:000420">
    <property type="entry name" value="Endoribonuclease dicer-like 1"/>
    <property type="match status" value="1"/>
</dbReference>
<evidence type="ECO:0000256" key="14">
    <source>
        <dbReference type="ARBA" id="ARBA00023158"/>
    </source>
</evidence>
<dbReference type="PROSITE" id="PS50821">
    <property type="entry name" value="PAZ"/>
    <property type="match status" value="1"/>
</dbReference>
<dbReference type="Gene3D" id="2.170.260.10">
    <property type="entry name" value="paz domain"/>
    <property type="match status" value="1"/>
</dbReference>
<dbReference type="SUPFAM" id="SSF54768">
    <property type="entry name" value="dsRNA-binding domain-like"/>
    <property type="match status" value="1"/>
</dbReference>
<comment type="similarity">
    <text evidence="17 18">Belongs to the helicase family. Dicer subfamily.</text>
</comment>
<feature type="domain" description="RNase III" evidence="19">
    <location>
        <begin position="1010"/>
        <end position="1142"/>
    </location>
</feature>
<dbReference type="FunFam" id="1.10.1520.10:FF:000004">
    <property type="entry name" value="Endoribonuclease dicer-like 1"/>
    <property type="match status" value="1"/>
</dbReference>
<keyword evidence="13 18" id="KW-0694">RNA-binding</keyword>
<name>A0AA87Z7V2_FICCA</name>
<dbReference type="InterPro" id="IPR014001">
    <property type="entry name" value="Helicase_ATP-bd"/>
</dbReference>
<dbReference type="SUPFAM" id="SSF101690">
    <property type="entry name" value="PAZ domain"/>
    <property type="match status" value="1"/>
</dbReference>
<keyword evidence="7" id="KW-0547">Nucleotide-binding</keyword>
<evidence type="ECO:0000256" key="15">
    <source>
        <dbReference type="ARBA" id="ARBA00023211"/>
    </source>
</evidence>
<dbReference type="PANTHER" id="PTHR14950">
    <property type="entry name" value="DICER-RELATED"/>
    <property type="match status" value="1"/>
</dbReference>
<dbReference type="Pfam" id="PF03368">
    <property type="entry name" value="Dicer_dimer"/>
    <property type="match status" value="1"/>
</dbReference>
<dbReference type="Pfam" id="PF00271">
    <property type="entry name" value="Helicase_C"/>
    <property type="match status" value="1"/>
</dbReference>
<evidence type="ECO:0000259" key="21">
    <source>
        <dbReference type="PROSITE" id="PS51192"/>
    </source>
</evidence>
<evidence type="ECO:0000256" key="10">
    <source>
        <dbReference type="ARBA" id="ARBA00022806"/>
    </source>
</evidence>
<comment type="caution">
    <text evidence="24">The sequence shown here is derived from an EMBL/GenBank/DDBJ whole genome shotgun (WGS) entry which is preliminary data.</text>
</comment>
<keyword evidence="9" id="KW-0378">Hydrolase</keyword>
<gene>
    <name evidence="24" type="ORF">TIFTF001_001202</name>
</gene>
<comment type="cofactor">
    <cofactor evidence="1">
        <name>Mn(2+)</name>
        <dbReference type="ChEBI" id="CHEBI:29035"/>
    </cofactor>
</comment>
<dbReference type="Gene3D" id="3.40.50.300">
    <property type="entry name" value="P-loop containing nucleotide triphosphate hydrolases"/>
    <property type="match status" value="2"/>
</dbReference>
<keyword evidence="5" id="KW-0479">Metal-binding</keyword>
<dbReference type="GO" id="GO:0005737">
    <property type="term" value="C:cytoplasm"/>
    <property type="evidence" value="ECO:0007669"/>
    <property type="project" value="TreeGrafter"/>
</dbReference>
<feature type="domain" description="Helicase ATP-binding" evidence="21">
    <location>
        <begin position="29"/>
        <end position="194"/>
    </location>
</feature>
<evidence type="ECO:0000256" key="6">
    <source>
        <dbReference type="ARBA" id="ARBA00022737"/>
    </source>
</evidence>
<dbReference type="GO" id="GO:0003723">
    <property type="term" value="F:RNA binding"/>
    <property type="evidence" value="ECO:0007669"/>
    <property type="project" value="UniProtKB-UniRule"/>
</dbReference>
<evidence type="ECO:0000313" key="25">
    <source>
        <dbReference type="Proteomes" id="UP001187192"/>
    </source>
</evidence>
<evidence type="ECO:0000256" key="8">
    <source>
        <dbReference type="ARBA" id="ARBA00022759"/>
    </source>
</evidence>
<keyword evidence="4" id="KW-0540">Nuclease</keyword>
<dbReference type="InterPro" id="IPR003100">
    <property type="entry name" value="PAZ_dom"/>
</dbReference>
<organism evidence="24 25">
    <name type="scientific">Ficus carica</name>
    <name type="common">Common fig</name>
    <dbReference type="NCBI Taxonomy" id="3494"/>
    <lineage>
        <taxon>Eukaryota</taxon>
        <taxon>Viridiplantae</taxon>
        <taxon>Streptophyta</taxon>
        <taxon>Embryophyta</taxon>
        <taxon>Tracheophyta</taxon>
        <taxon>Spermatophyta</taxon>
        <taxon>Magnoliopsida</taxon>
        <taxon>eudicotyledons</taxon>
        <taxon>Gunneridae</taxon>
        <taxon>Pentapetalae</taxon>
        <taxon>rosids</taxon>
        <taxon>fabids</taxon>
        <taxon>Rosales</taxon>
        <taxon>Moraceae</taxon>
        <taxon>Ficeae</taxon>
        <taxon>Ficus</taxon>
    </lineage>
</organism>
<dbReference type="SMART" id="SM00490">
    <property type="entry name" value="HELICc"/>
    <property type="match status" value="1"/>
</dbReference>
<evidence type="ECO:0000256" key="2">
    <source>
        <dbReference type="ARBA" id="ARBA00001946"/>
    </source>
</evidence>
<evidence type="ECO:0000256" key="1">
    <source>
        <dbReference type="ARBA" id="ARBA00001936"/>
    </source>
</evidence>
<dbReference type="SMART" id="SM00949">
    <property type="entry name" value="PAZ"/>
    <property type="match status" value="1"/>
</dbReference>
<dbReference type="InterPro" id="IPR000999">
    <property type="entry name" value="RNase_III_dom"/>
</dbReference>
<evidence type="ECO:0000259" key="23">
    <source>
        <dbReference type="PROSITE" id="PS51327"/>
    </source>
</evidence>
<dbReference type="PROSITE" id="PS50142">
    <property type="entry name" value="RNASE_3_2"/>
    <property type="match status" value="2"/>
</dbReference>
<dbReference type="GO" id="GO:0005524">
    <property type="term" value="F:ATP binding"/>
    <property type="evidence" value="ECO:0007669"/>
    <property type="project" value="UniProtKB-KW"/>
</dbReference>
<dbReference type="GO" id="GO:0046872">
    <property type="term" value="F:metal ion binding"/>
    <property type="evidence" value="ECO:0007669"/>
    <property type="project" value="UniProtKB-KW"/>
</dbReference>
<dbReference type="SUPFAM" id="SSF52540">
    <property type="entry name" value="P-loop containing nucleoside triphosphate hydrolases"/>
    <property type="match status" value="1"/>
</dbReference>
<dbReference type="InterPro" id="IPR027417">
    <property type="entry name" value="P-loop_NTPase"/>
</dbReference>
<keyword evidence="15" id="KW-0464">Manganese</keyword>
<keyword evidence="6" id="KW-0677">Repeat</keyword>
<dbReference type="Pfam" id="PF00636">
    <property type="entry name" value="Ribonuclease_3"/>
    <property type="match status" value="2"/>
</dbReference>
<evidence type="ECO:0000256" key="12">
    <source>
        <dbReference type="ARBA" id="ARBA00022842"/>
    </source>
</evidence>
<keyword evidence="16" id="KW-0539">Nucleus</keyword>
<keyword evidence="14" id="KW-0943">RNA-mediated gene silencing</keyword>
<dbReference type="PANTHER" id="PTHR14950:SF70">
    <property type="entry name" value="ENDORIBONUCLEASE DICER HOMOLOG 2"/>
    <property type="match status" value="1"/>
</dbReference>